<name>A0AAN9XGT9_PSOTE</name>
<comment type="caution">
    <text evidence="1">The sequence shown here is derived from an EMBL/GenBank/DDBJ whole genome shotgun (WGS) entry which is preliminary data.</text>
</comment>
<gene>
    <name evidence="1" type="ORF">VNO78_20519</name>
</gene>
<protein>
    <submittedName>
        <fullName evidence="1">Uncharacterized protein</fullName>
    </submittedName>
</protein>
<dbReference type="EMBL" id="JAYMYS010000005">
    <property type="protein sequence ID" value="KAK7392092.1"/>
    <property type="molecule type" value="Genomic_DNA"/>
</dbReference>
<proteinExistence type="predicted"/>
<keyword evidence="2" id="KW-1185">Reference proteome</keyword>
<accession>A0AAN9XGT9</accession>
<reference evidence="1 2" key="1">
    <citation type="submission" date="2024-01" db="EMBL/GenBank/DDBJ databases">
        <title>The genomes of 5 underutilized Papilionoideae crops provide insights into root nodulation and disease resistanc.</title>
        <authorList>
            <person name="Jiang F."/>
        </authorList>
    </citation>
    <scope>NUCLEOTIDE SEQUENCE [LARGE SCALE GENOMIC DNA]</scope>
    <source>
        <strain evidence="1">DUOXIRENSHENG_FW03</strain>
        <tissue evidence="1">Leaves</tissue>
    </source>
</reference>
<dbReference type="AlphaFoldDB" id="A0AAN9XGT9"/>
<organism evidence="1 2">
    <name type="scientific">Psophocarpus tetragonolobus</name>
    <name type="common">Winged bean</name>
    <name type="synonym">Dolichos tetragonolobus</name>
    <dbReference type="NCBI Taxonomy" id="3891"/>
    <lineage>
        <taxon>Eukaryota</taxon>
        <taxon>Viridiplantae</taxon>
        <taxon>Streptophyta</taxon>
        <taxon>Embryophyta</taxon>
        <taxon>Tracheophyta</taxon>
        <taxon>Spermatophyta</taxon>
        <taxon>Magnoliopsida</taxon>
        <taxon>eudicotyledons</taxon>
        <taxon>Gunneridae</taxon>
        <taxon>Pentapetalae</taxon>
        <taxon>rosids</taxon>
        <taxon>fabids</taxon>
        <taxon>Fabales</taxon>
        <taxon>Fabaceae</taxon>
        <taxon>Papilionoideae</taxon>
        <taxon>50 kb inversion clade</taxon>
        <taxon>NPAAA clade</taxon>
        <taxon>indigoferoid/millettioid clade</taxon>
        <taxon>Phaseoleae</taxon>
        <taxon>Psophocarpus</taxon>
    </lineage>
</organism>
<dbReference type="Proteomes" id="UP001386955">
    <property type="component" value="Unassembled WGS sequence"/>
</dbReference>
<sequence>MFLLPVLGSRVLAVGGNELYLRDSPFSLQDTLLFASFMLEGEVVVATTISRKRKLVEMMEIAPGAIDTNMTEFAPGAADTEVMLRQQRPLKCFPSRRDDGWMEKLGHVYASNDARRLGWIDDGNPRNVVVHPELLGRQMGCCFQEG</sequence>
<evidence type="ECO:0000313" key="1">
    <source>
        <dbReference type="EMBL" id="KAK7392092.1"/>
    </source>
</evidence>
<evidence type="ECO:0000313" key="2">
    <source>
        <dbReference type="Proteomes" id="UP001386955"/>
    </source>
</evidence>